<comment type="function">
    <text evidence="2">Plays an important role in DNA replication, recombination and repair. Binds to ssDNA and to an array of partner proteins to recruit them to their sites of action during DNA metabolism.</text>
</comment>
<dbReference type="GO" id="GO:0003697">
    <property type="term" value="F:single-stranded DNA binding"/>
    <property type="evidence" value="ECO:0007669"/>
    <property type="project" value="UniProtKB-UniRule"/>
</dbReference>
<dbReference type="GO" id="GO:0006281">
    <property type="term" value="P:DNA repair"/>
    <property type="evidence" value="ECO:0007669"/>
    <property type="project" value="UniProtKB-UniRule"/>
</dbReference>
<organism evidence="5 6">
    <name type="scientific">Enhygromyxa salina</name>
    <dbReference type="NCBI Taxonomy" id="215803"/>
    <lineage>
        <taxon>Bacteria</taxon>
        <taxon>Pseudomonadati</taxon>
        <taxon>Myxococcota</taxon>
        <taxon>Polyangia</taxon>
        <taxon>Nannocystales</taxon>
        <taxon>Nannocystaceae</taxon>
        <taxon>Enhygromyxa</taxon>
    </lineage>
</organism>
<keyword evidence="2" id="KW-0227">DNA damage</keyword>
<dbReference type="EMBL" id="PVNK01000121">
    <property type="protein sequence ID" value="PRQ02372.1"/>
    <property type="molecule type" value="Genomic_DNA"/>
</dbReference>
<feature type="short sequence motif" description="Important for interaction with partner proteins" evidence="2">
    <location>
        <begin position="190"/>
        <end position="195"/>
    </location>
</feature>
<comment type="caution">
    <text evidence="2">Lacks conserved residue(s) required for the propagation of feature annotation.</text>
</comment>
<dbReference type="InterPro" id="IPR012340">
    <property type="entry name" value="NA-bd_OB-fold"/>
</dbReference>
<feature type="compositionally biased region" description="Gly residues" evidence="4">
    <location>
        <begin position="132"/>
        <end position="175"/>
    </location>
</feature>
<dbReference type="NCBIfam" id="TIGR00621">
    <property type="entry name" value="ssb"/>
    <property type="match status" value="1"/>
</dbReference>
<accession>A0A2S9YBE1</accession>
<dbReference type="GO" id="GO:0006260">
    <property type="term" value="P:DNA replication"/>
    <property type="evidence" value="ECO:0007669"/>
    <property type="project" value="UniProtKB-UniRule"/>
</dbReference>
<dbReference type="InterPro" id="IPR011344">
    <property type="entry name" value="ssDNA-bd"/>
</dbReference>
<dbReference type="Pfam" id="PF00436">
    <property type="entry name" value="SSB"/>
    <property type="match status" value="1"/>
</dbReference>
<dbReference type="HAMAP" id="MF_00984">
    <property type="entry name" value="SSB"/>
    <property type="match status" value="1"/>
</dbReference>
<evidence type="ECO:0000256" key="3">
    <source>
        <dbReference type="RuleBase" id="RU000524"/>
    </source>
</evidence>
<keyword evidence="2" id="KW-0235">DNA replication</keyword>
<dbReference type="Gene3D" id="2.40.50.140">
    <property type="entry name" value="Nucleic acid-binding proteins"/>
    <property type="match status" value="1"/>
</dbReference>
<dbReference type="AlphaFoldDB" id="A0A2S9YBE1"/>
<dbReference type="GO" id="GO:0009295">
    <property type="term" value="C:nucleoid"/>
    <property type="evidence" value="ECO:0007669"/>
    <property type="project" value="TreeGrafter"/>
</dbReference>
<feature type="region of interest" description="Disordered" evidence="4">
    <location>
        <begin position="132"/>
        <end position="195"/>
    </location>
</feature>
<evidence type="ECO:0000313" key="6">
    <source>
        <dbReference type="Proteomes" id="UP000237968"/>
    </source>
</evidence>
<evidence type="ECO:0000313" key="5">
    <source>
        <dbReference type="EMBL" id="PRQ02372.1"/>
    </source>
</evidence>
<dbReference type="GO" id="GO:0006310">
    <property type="term" value="P:DNA recombination"/>
    <property type="evidence" value="ECO:0007669"/>
    <property type="project" value="UniProtKB-UniRule"/>
</dbReference>
<evidence type="ECO:0000256" key="2">
    <source>
        <dbReference type="HAMAP-Rule" id="MF_00984"/>
    </source>
</evidence>
<protein>
    <recommendedName>
        <fullName evidence="2 3">Single-stranded DNA-binding protein</fullName>
        <shortName evidence="2">SSB</shortName>
    </recommendedName>
</protein>
<dbReference type="Proteomes" id="UP000237968">
    <property type="component" value="Unassembled WGS sequence"/>
</dbReference>
<dbReference type="OrthoDB" id="9809878at2"/>
<sequence>MSGVNKVILIGNLGRDPELRYTQSGSPVANLSVATTRKWRNKQTNELVEETEWHRISVFGQQAEHCNNYLSKGRQVYVEGRLRTRSYDDKDGIKRYSTEVVADTVQFLGGRGEGGGGRGGGGGGYDGGGGGYGGGGGNRGGGGGGRGGGGGGYGGGGGGYGGGGGNGGGGGGGGPEPYDPGDYSPTGPGDDDIPF</sequence>
<keyword evidence="1 2" id="KW-0238">DNA-binding</keyword>
<keyword evidence="2" id="KW-0233">DNA recombination</keyword>
<reference evidence="5 6" key="1">
    <citation type="submission" date="2018-03" db="EMBL/GenBank/DDBJ databases">
        <title>Draft Genome Sequences of the Obligatory Marine Myxobacteria Enhygromyxa salina SWB005.</title>
        <authorList>
            <person name="Poehlein A."/>
            <person name="Moghaddam J.A."/>
            <person name="Harms H."/>
            <person name="Alanjari M."/>
            <person name="Koenig G.M."/>
            <person name="Daniel R."/>
            <person name="Schaeberle T.F."/>
        </authorList>
    </citation>
    <scope>NUCLEOTIDE SEQUENCE [LARGE SCALE GENOMIC DNA]</scope>
    <source>
        <strain evidence="5 6">SWB005</strain>
    </source>
</reference>
<dbReference type="PANTHER" id="PTHR10302">
    <property type="entry name" value="SINGLE-STRANDED DNA-BINDING PROTEIN"/>
    <property type="match status" value="1"/>
</dbReference>
<gene>
    <name evidence="5" type="primary">ssb</name>
    <name evidence="5" type="ORF">ENSA5_23890</name>
</gene>
<comment type="subunit">
    <text evidence="2">Homotetramer.</text>
</comment>
<dbReference type="CDD" id="cd04496">
    <property type="entry name" value="SSB_OBF"/>
    <property type="match status" value="1"/>
</dbReference>
<dbReference type="RefSeq" id="WP_106391803.1">
    <property type="nucleotide sequence ID" value="NZ_PVNK01000121.1"/>
</dbReference>
<dbReference type="InterPro" id="IPR000424">
    <property type="entry name" value="Primosome_PriB/ssb"/>
</dbReference>
<evidence type="ECO:0000256" key="1">
    <source>
        <dbReference type="ARBA" id="ARBA00023125"/>
    </source>
</evidence>
<keyword evidence="2" id="KW-0234">DNA repair</keyword>
<dbReference type="PROSITE" id="PS50935">
    <property type="entry name" value="SSB"/>
    <property type="match status" value="1"/>
</dbReference>
<dbReference type="SUPFAM" id="SSF50249">
    <property type="entry name" value="Nucleic acid-binding proteins"/>
    <property type="match status" value="1"/>
</dbReference>
<keyword evidence="6" id="KW-1185">Reference proteome</keyword>
<name>A0A2S9YBE1_9BACT</name>
<dbReference type="PANTHER" id="PTHR10302:SF27">
    <property type="entry name" value="SINGLE-STRANDED DNA-BINDING PROTEIN"/>
    <property type="match status" value="1"/>
</dbReference>
<proteinExistence type="inferred from homology"/>
<comment type="caution">
    <text evidence="5">The sequence shown here is derived from an EMBL/GenBank/DDBJ whole genome shotgun (WGS) entry which is preliminary data.</text>
</comment>
<evidence type="ECO:0000256" key="4">
    <source>
        <dbReference type="SAM" id="MobiDB-lite"/>
    </source>
</evidence>